<evidence type="ECO:0000313" key="2">
    <source>
        <dbReference type="EMBL" id="OIN57458.1"/>
    </source>
</evidence>
<keyword evidence="1" id="KW-0472">Membrane</keyword>
<comment type="caution">
    <text evidence="2">The sequence shown here is derived from an EMBL/GenBank/DDBJ whole genome shotgun (WGS) entry which is preliminary data.</text>
</comment>
<name>A0A1S2VHX1_9BACT</name>
<dbReference type="AlphaFoldDB" id="A0A1S2VHX1"/>
<keyword evidence="1" id="KW-0812">Transmembrane</keyword>
<evidence type="ECO:0000256" key="1">
    <source>
        <dbReference type="SAM" id="Phobius"/>
    </source>
</evidence>
<feature type="transmembrane region" description="Helical" evidence="1">
    <location>
        <begin position="244"/>
        <end position="269"/>
    </location>
</feature>
<gene>
    <name evidence="2" type="ORF">BLX24_19710</name>
</gene>
<feature type="transmembrane region" description="Helical" evidence="1">
    <location>
        <begin position="183"/>
        <end position="200"/>
    </location>
</feature>
<reference evidence="2 3" key="1">
    <citation type="submission" date="2016-10" db="EMBL/GenBank/DDBJ databases">
        <title>Arsenicibacter rosenii gen. nov., sp. nov., an efficient arsenic-methylating bacterium isolated from an arsenic-contaminated paddy soil.</title>
        <authorList>
            <person name="Huang K."/>
        </authorList>
    </citation>
    <scope>NUCLEOTIDE SEQUENCE [LARGE SCALE GENOMIC DNA]</scope>
    <source>
        <strain evidence="2 3">SM-1</strain>
    </source>
</reference>
<accession>A0A1S2VHX1</accession>
<keyword evidence="3" id="KW-1185">Reference proteome</keyword>
<dbReference type="Proteomes" id="UP000181790">
    <property type="component" value="Unassembled WGS sequence"/>
</dbReference>
<dbReference type="EMBL" id="MORL01000012">
    <property type="protein sequence ID" value="OIN57458.1"/>
    <property type="molecule type" value="Genomic_DNA"/>
</dbReference>
<sequence>MTLTERFRNLFRPKGKQQTDIPVAVVAEPAPMANTVRPVPLPFSDNREPAMLSAGLPVVADTVPAWLEDEDLLRDEAVLFGLSEARADEKVALIKHYFAHRTADLERTVERYNEQIGELNLFIEQKENLIGELEHKHAGLENRQPAEHHLPRTLAGLALSVVMCVGNYFLIADTLLPAFPRNSALISIGVFLAGMFNLFSRTSFLHETSAPVTPRRLLEEVGLPLAASFFVLVQALQTQPVLNAVALFVFIFFLFLLAGKLLLGTLTVLHRDLRTYAANQTLVKDKLAKLGAWEADIQLLKREIDYIRAQKWQILPDLNRAEASLDRLNARRDMLVSLFISEFNLARQLRSRLTEKQQKEILDGQ</sequence>
<feature type="transmembrane region" description="Helical" evidence="1">
    <location>
        <begin position="221"/>
        <end position="238"/>
    </location>
</feature>
<protein>
    <submittedName>
        <fullName evidence="2">Uncharacterized protein</fullName>
    </submittedName>
</protein>
<keyword evidence="1" id="KW-1133">Transmembrane helix</keyword>
<proteinExistence type="predicted"/>
<evidence type="ECO:0000313" key="3">
    <source>
        <dbReference type="Proteomes" id="UP000181790"/>
    </source>
</evidence>
<organism evidence="2 3">
    <name type="scientific">Arsenicibacter rosenii</name>
    <dbReference type="NCBI Taxonomy" id="1750698"/>
    <lineage>
        <taxon>Bacteria</taxon>
        <taxon>Pseudomonadati</taxon>
        <taxon>Bacteroidota</taxon>
        <taxon>Cytophagia</taxon>
        <taxon>Cytophagales</taxon>
        <taxon>Spirosomataceae</taxon>
        <taxon>Arsenicibacter</taxon>
    </lineage>
</organism>
<dbReference type="OrthoDB" id="937423at2"/>
<feature type="transmembrane region" description="Helical" evidence="1">
    <location>
        <begin position="153"/>
        <end position="171"/>
    </location>
</feature>